<sequence>MTITNRKNRKYSIVPYQKTWAQDFFRIEAELKPLFGDLAIAFEHVGSTAVERMSGKATIDVLVIVGSILDVDALNQDMEQLGYTALGDYIKQGGRLFAKEISDERIVNVHCFEFDHDHIQEMIIMRDFLRSHPDELEQYAKLKRNLFAKHPNDYIAYRANKDPYLAQMKARAIKWNAKHCMNSDEKLVTTARFDWNSVGLDFGNWEEEKIWALDLPVQEIDIEKLLWHLDVPYWENDTSERWTVTPRDVIDGKHGTTHERIRTDRADTSFPIDLFEHKGKIFVLDGLHRFIKLFMQGKQKIRVRIIPTDRFSEIASEHPIELPTLK</sequence>
<accession>A0A0G0MLM3</accession>
<dbReference type="InterPro" id="IPR043519">
    <property type="entry name" value="NT_sf"/>
</dbReference>
<dbReference type="PANTHER" id="PTHR34822:SF1">
    <property type="entry name" value="GRPB FAMILY PROTEIN"/>
    <property type="match status" value="1"/>
</dbReference>
<dbReference type="Proteomes" id="UP000033935">
    <property type="component" value="Unassembled WGS sequence"/>
</dbReference>
<dbReference type="SUPFAM" id="SSF81301">
    <property type="entry name" value="Nucleotidyltransferase"/>
    <property type="match status" value="1"/>
</dbReference>
<dbReference type="AlphaFoldDB" id="A0A0G0MLM3"/>
<evidence type="ECO:0000313" key="1">
    <source>
        <dbReference type="EMBL" id="KKR04058.1"/>
    </source>
</evidence>
<comment type="caution">
    <text evidence="1">The sequence shown here is derived from an EMBL/GenBank/DDBJ whole genome shotgun (WGS) entry which is preliminary data.</text>
</comment>
<evidence type="ECO:0000313" key="2">
    <source>
        <dbReference type="Proteomes" id="UP000033935"/>
    </source>
</evidence>
<gene>
    <name evidence="1" type="ORF">UT30_C0013G0019</name>
</gene>
<dbReference type="InterPro" id="IPR007344">
    <property type="entry name" value="GrpB/CoaE"/>
</dbReference>
<dbReference type="PANTHER" id="PTHR34822">
    <property type="entry name" value="GRPB DOMAIN PROTEIN (AFU_ORTHOLOGUE AFUA_1G01530)"/>
    <property type="match status" value="1"/>
</dbReference>
<protein>
    <submittedName>
        <fullName evidence="1">Uncharacterized protein</fullName>
    </submittedName>
</protein>
<reference evidence="1 2" key="1">
    <citation type="journal article" date="2015" name="Nature">
        <title>rRNA introns, odd ribosomes, and small enigmatic genomes across a large radiation of phyla.</title>
        <authorList>
            <person name="Brown C.T."/>
            <person name="Hug L.A."/>
            <person name="Thomas B.C."/>
            <person name="Sharon I."/>
            <person name="Castelle C.J."/>
            <person name="Singh A."/>
            <person name="Wilkins M.J."/>
            <person name="Williams K.H."/>
            <person name="Banfield J.F."/>
        </authorList>
    </citation>
    <scope>NUCLEOTIDE SEQUENCE [LARGE SCALE GENOMIC DNA]</scope>
</reference>
<dbReference type="Pfam" id="PF04229">
    <property type="entry name" value="GrpB"/>
    <property type="match status" value="1"/>
</dbReference>
<dbReference type="Gene3D" id="3.30.460.10">
    <property type="entry name" value="Beta Polymerase, domain 2"/>
    <property type="match status" value="1"/>
</dbReference>
<proteinExistence type="predicted"/>
<name>A0A0G0MLM3_9BACT</name>
<dbReference type="EMBL" id="LBWG01000013">
    <property type="protein sequence ID" value="KKR04058.1"/>
    <property type="molecule type" value="Genomic_DNA"/>
</dbReference>
<organism evidence="1 2">
    <name type="scientific">Candidatus Uhrbacteria bacterium GW2011_GWF2_39_13</name>
    <dbReference type="NCBI Taxonomy" id="1618995"/>
    <lineage>
        <taxon>Bacteria</taxon>
        <taxon>Candidatus Uhriibacteriota</taxon>
    </lineage>
</organism>